<name>A0A4Y1RYJ3_PRUDU</name>
<accession>A0A4Y1RYJ3</accession>
<dbReference type="EMBL" id="AP019304">
    <property type="protein sequence ID" value="BBH08876.1"/>
    <property type="molecule type" value="Genomic_DNA"/>
</dbReference>
<reference evidence="2" key="1">
    <citation type="journal article" date="2019" name="Science">
        <title>Mutation of a bHLH transcription factor allowed almond domestication.</title>
        <authorList>
            <person name="Sanchez-Perez R."/>
            <person name="Pavan S."/>
            <person name="Mazzeo R."/>
            <person name="Moldovan C."/>
            <person name="Aiese Cigliano R."/>
            <person name="Del Cueto J."/>
            <person name="Ricciardi F."/>
            <person name="Lotti C."/>
            <person name="Ricciardi L."/>
            <person name="Dicenta F."/>
            <person name="Lopez-Marques R.L."/>
            <person name="Lindberg Moller B."/>
        </authorList>
    </citation>
    <scope>NUCLEOTIDE SEQUENCE</scope>
</reference>
<keyword evidence="1" id="KW-0472">Membrane</keyword>
<evidence type="ECO:0000256" key="1">
    <source>
        <dbReference type="SAM" id="Phobius"/>
    </source>
</evidence>
<keyword evidence="1" id="KW-0812">Transmembrane</keyword>
<feature type="transmembrane region" description="Helical" evidence="1">
    <location>
        <begin position="71"/>
        <end position="92"/>
    </location>
</feature>
<organism evidence="2">
    <name type="scientific">Prunus dulcis</name>
    <name type="common">Almond</name>
    <name type="synonym">Amygdalus dulcis</name>
    <dbReference type="NCBI Taxonomy" id="3755"/>
    <lineage>
        <taxon>Eukaryota</taxon>
        <taxon>Viridiplantae</taxon>
        <taxon>Streptophyta</taxon>
        <taxon>Embryophyta</taxon>
        <taxon>Tracheophyta</taxon>
        <taxon>Spermatophyta</taxon>
        <taxon>Magnoliopsida</taxon>
        <taxon>eudicotyledons</taxon>
        <taxon>Gunneridae</taxon>
        <taxon>Pentapetalae</taxon>
        <taxon>rosids</taxon>
        <taxon>fabids</taxon>
        <taxon>Rosales</taxon>
        <taxon>Rosaceae</taxon>
        <taxon>Amygdaloideae</taxon>
        <taxon>Amygdaleae</taxon>
        <taxon>Prunus</taxon>
    </lineage>
</organism>
<proteinExistence type="predicted"/>
<sequence length="110" mass="12551">MNSDKFTLIDHCLCPMIALNMLCSGYDQDIVVKNEKIRCTSGTVYHFVSQKLKVFFLKVEQKRMAGEGSTVNWSMPSLFILVFLFGGLKFLFFDGVDVDVIVNREENRDG</sequence>
<dbReference type="AlphaFoldDB" id="A0A4Y1RYJ3"/>
<keyword evidence="1" id="KW-1133">Transmembrane helix</keyword>
<gene>
    <name evidence="2" type="ORF">Prudu_021211</name>
</gene>
<evidence type="ECO:0000313" key="2">
    <source>
        <dbReference type="EMBL" id="BBH08876.1"/>
    </source>
</evidence>
<protein>
    <submittedName>
        <fullName evidence="2">Uncharacterized protein</fullName>
    </submittedName>
</protein>